<dbReference type="Gene3D" id="3.50.50.60">
    <property type="entry name" value="FAD/NAD(P)-binding domain"/>
    <property type="match status" value="2"/>
</dbReference>
<dbReference type="Proteomes" id="UP001160130">
    <property type="component" value="Unassembled WGS sequence"/>
</dbReference>
<dbReference type="PRINTS" id="PR00411">
    <property type="entry name" value="PNDRDTASEI"/>
</dbReference>
<feature type="region of interest" description="Disordered" evidence="1">
    <location>
        <begin position="1"/>
        <end position="23"/>
    </location>
</feature>
<dbReference type="PANTHER" id="PTHR42877:SF4">
    <property type="entry name" value="FAD_NAD(P)-BINDING DOMAIN-CONTAINING PROTEIN-RELATED"/>
    <property type="match status" value="1"/>
</dbReference>
<dbReference type="InterPro" id="IPR036188">
    <property type="entry name" value="FAD/NAD-bd_sf"/>
</dbReference>
<dbReference type="EMBL" id="JARXVE010000005">
    <property type="protein sequence ID" value="MDH6196647.1"/>
    <property type="molecule type" value="Genomic_DNA"/>
</dbReference>
<evidence type="ECO:0000313" key="3">
    <source>
        <dbReference type="Proteomes" id="UP001160130"/>
    </source>
</evidence>
<protein>
    <submittedName>
        <fullName evidence="2">Cation diffusion facilitator CzcD-associated flavoprotein CzcO</fullName>
    </submittedName>
</protein>
<dbReference type="PANTHER" id="PTHR42877">
    <property type="entry name" value="L-ORNITHINE N(5)-MONOOXYGENASE-RELATED"/>
    <property type="match status" value="1"/>
</dbReference>
<evidence type="ECO:0000313" key="2">
    <source>
        <dbReference type="EMBL" id="MDH6196647.1"/>
    </source>
</evidence>
<keyword evidence="3" id="KW-1185">Reference proteome</keyword>
<dbReference type="InterPro" id="IPR051209">
    <property type="entry name" value="FAD-bind_Monooxygenase_sf"/>
</dbReference>
<accession>A0ABT6L126</accession>
<dbReference type="Pfam" id="PF13738">
    <property type="entry name" value="Pyr_redox_3"/>
    <property type="match status" value="1"/>
</dbReference>
<organism evidence="2 3">
    <name type="scientific">Mycolicibacterium frederiksbergense</name>
    <dbReference type="NCBI Taxonomy" id="117567"/>
    <lineage>
        <taxon>Bacteria</taxon>
        <taxon>Bacillati</taxon>
        <taxon>Actinomycetota</taxon>
        <taxon>Actinomycetes</taxon>
        <taxon>Mycobacteriales</taxon>
        <taxon>Mycobacteriaceae</taxon>
        <taxon>Mycolicibacterium</taxon>
    </lineage>
</organism>
<sequence length="526" mass="58166">MTETRRQTTESQRAADAPSSGGHLDALADKHTQVLVVGAGFAGLGAAIRLLQEGFTDVLVIERESEVGGTWRDNTYPGCACDVPSDLYSFSFAPNPDWGKRFAPQSEIAEYLRRCADRFGVRPRLRLGCELTSARWDTDGQLWQVETSRGPLTADILVMAQGPLSEPAIPRIPGIEQFEGESFHSARWDHSLDLSGLRVGVIGTGASAVQFIPEIQRKAAHLTVFQRTPSWITPRHDWTVPNWRKSLFRRFPVLQRISRGLEYLSREVSVPALMGNSLLRKLGQQSAESHLKRQVQDPVLRAKLTPDYDLGCKRVLLSDNYYPALIQPNVSVVTDPLDSIGARSVRTTSSSGGEVDHDIDVLVFSTGFRVTDGSHTRVVVGADGRSLDEVWGGSPSAYLGTTVAGFPNLFLMAGPNTGLGHNSLIYMIEAQIGYLLSCLTFMRDLRVRAVEVTASVQQRYNDELQRRLAPSVWASGGCSSWYMDATGRITTIWPGQTWEYRDRTATFDPEAYEVTMDERPSVSTLV</sequence>
<evidence type="ECO:0000256" key="1">
    <source>
        <dbReference type="SAM" id="MobiDB-lite"/>
    </source>
</evidence>
<dbReference type="RefSeq" id="WP_280833273.1">
    <property type="nucleotide sequence ID" value="NZ_JARXVE010000005.1"/>
</dbReference>
<dbReference type="SUPFAM" id="SSF51905">
    <property type="entry name" value="FAD/NAD(P)-binding domain"/>
    <property type="match status" value="2"/>
</dbReference>
<reference evidence="2 3" key="1">
    <citation type="submission" date="2023-04" db="EMBL/GenBank/DDBJ databases">
        <title>Forest soil microbial communities from Buena Vista Peninsula, Colon Province, Panama.</title>
        <authorList>
            <person name="Bouskill N."/>
        </authorList>
    </citation>
    <scope>NUCLEOTIDE SEQUENCE [LARGE SCALE GENOMIC DNA]</scope>
    <source>
        <strain evidence="2 3">AC80</strain>
    </source>
</reference>
<name>A0ABT6L126_9MYCO</name>
<gene>
    <name evidence="2" type="ORF">M2272_003300</name>
</gene>
<comment type="caution">
    <text evidence="2">The sequence shown here is derived from an EMBL/GenBank/DDBJ whole genome shotgun (WGS) entry which is preliminary data.</text>
</comment>
<proteinExistence type="predicted"/>